<dbReference type="Proteomes" id="UP000199546">
    <property type="component" value="Unassembled WGS sequence"/>
</dbReference>
<keyword evidence="2" id="KW-1185">Reference proteome</keyword>
<sequence length="117" mass="12251">MALTERTLWALAVAEYPVVDAHDYDAVHRTFGPAFGPWLPVAVRHGSGAVTVLAVGGNTDPVRALTAVVGEWARCPEAPTAGDVAREAPQGLLLRHGLARLAGEVVGIDIPGDLPLR</sequence>
<name>A0A1I6ZX21_9ACTN</name>
<reference evidence="2" key="1">
    <citation type="submission" date="2016-10" db="EMBL/GenBank/DDBJ databases">
        <authorList>
            <person name="Varghese N."/>
            <person name="Submissions S."/>
        </authorList>
    </citation>
    <scope>NUCLEOTIDE SEQUENCE [LARGE SCALE GENOMIC DNA]</scope>
    <source>
        <strain evidence="2">DSM 46136</strain>
    </source>
</reference>
<gene>
    <name evidence="1" type="ORF">SAMN05660657_02317</name>
</gene>
<dbReference type="RefSeq" id="WP_093579529.1">
    <property type="nucleotide sequence ID" value="NZ_FPBA01000006.1"/>
</dbReference>
<evidence type="ECO:0000313" key="2">
    <source>
        <dbReference type="Proteomes" id="UP000199546"/>
    </source>
</evidence>
<proteinExistence type="predicted"/>
<dbReference type="STRING" id="1296565.SAMN05660657_02317"/>
<protein>
    <submittedName>
        <fullName evidence="1">Uncharacterized protein</fullName>
    </submittedName>
</protein>
<dbReference type="AlphaFoldDB" id="A0A1I6ZX21"/>
<organism evidence="1 2">
    <name type="scientific">Geodermatophilus amargosae</name>
    <dbReference type="NCBI Taxonomy" id="1296565"/>
    <lineage>
        <taxon>Bacteria</taxon>
        <taxon>Bacillati</taxon>
        <taxon>Actinomycetota</taxon>
        <taxon>Actinomycetes</taxon>
        <taxon>Geodermatophilales</taxon>
        <taxon>Geodermatophilaceae</taxon>
        <taxon>Geodermatophilus</taxon>
    </lineage>
</organism>
<accession>A0A1I6ZX21</accession>
<evidence type="ECO:0000313" key="1">
    <source>
        <dbReference type="EMBL" id="SFT67201.1"/>
    </source>
</evidence>
<dbReference type="EMBL" id="FPBA01000006">
    <property type="protein sequence ID" value="SFT67201.1"/>
    <property type="molecule type" value="Genomic_DNA"/>
</dbReference>
<dbReference type="OrthoDB" id="9790815at2"/>